<comment type="similarity">
    <text evidence="2">Belongs to the bacterial solute-binding protein SsuA/TauA family.</text>
</comment>
<dbReference type="SMART" id="SM00062">
    <property type="entry name" value="PBPb"/>
    <property type="match status" value="1"/>
</dbReference>
<reference evidence="9 10" key="1">
    <citation type="submission" date="2018-03" db="EMBL/GenBank/DDBJ databases">
        <title>Characteristics and genome of n-alkane degrading marine bacteria Gordonia iterans isolated from crude oil contaminated in Tae-an, South Korea.</title>
        <authorList>
            <person name="Lee S.-S."/>
            <person name="Kim H."/>
        </authorList>
    </citation>
    <scope>NUCLEOTIDE SEQUENCE [LARGE SCALE GENOMIC DNA]</scope>
    <source>
        <strain evidence="9 10">Co17</strain>
    </source>
</reference>
<dbReference type="Gene3D" id="3.40.190.10">
    <property type="entry name" value="Periplasmic binding protein-like II"/>
    <property type="match status" value="2"/>
</dbReference>
<dbReference type="AlphaFoldDB" id="A0A2S0KCN9"/>
<evidence type="ECO:0000256" key="4">
    <source>
        <dbReference type="ARBA" id="ARBA00022729"/>
    </source>
</evidence>
<dbReference type="SUPFAM" id="SSF53850">
    <property type="entry name" value="Periplasmic binding protein-like II"/>
    <property type="match status" value="1"/>
</dbReference>
<dbReference type="InterPro" id="IPR015168">
    <property type="entry name" value="SsuA/THI5"/>
</dbReference>
<name>A0A2S0KCN9_9ACTN</name>
<gene>
    <name evidence="9" type="ORF">C6V83_03300</name>
</gene>
<dbReference type="PROSITE" id="PS51257">
    <property type="entry name" value="PROKAR_LIPOPROTEIN"/>
    <property type="match status" value="1"/>
</dbReference>
<evidence type="ECO:0000313" key="9">
    <source>
        <dbReference type="EMBL" id="AVL99454.1"/>
    </source>
</evidence>
<keyword evidence="10" id="KW-1185">Reference proteome</keyword>
<dbReference type="FunFam" id="3.40.190.10:FF:000050">
    <property type="entry name" value="Sulfonate ABC transporter substrate-binding protein"/>
    <property type="match status" value="1"/>
</dbReference>
<evidence type="ECO:0000313" key="10">
    <source>
        <dbReference type="Proteomes" id="UP000239814"/>
    </source>
</evidence>
<comment type="subcellular location">
    <subcellularLocation>
        <location evidence="1">Periplasm</location>
    </subcellularLocation>
</comment>
<evidence type="ECO:0000256" key="7">
    <source>
        <dbReference type="SAM" id="SignalP"/>
    </source>
</evidence>
<dbReference type="NCBIfam" id="TIGR01728">
    <property type="entry name" value="SsuA_fam"/>
    <property type="match status" value="1"/>
</dbReference>
<dbReference type="GO" id="GO:0042626">
    <property type="term" value="F:ATPase-coupled transmembrane transporter activity"/>
    <property type="evidence" value="ECO:0007669"/>
    <property type="project" value="InterPro"/>
</dbReference>
<keyword evidence="3" id="KW-0813">Transport</keyword>
<dbReference type="GO" id="GO:0042597">
    <property type="term" value="C:periplasmic space"/>
    <property type="evidence" value="ECO:0007669"/>
    <property type="project" value="UniProtKB-SubCell"/>
</dbReference>
<dbReference type="PANTHER" id="PTHR30024">
    <property type="entry name" value="ALIPHATIC SULFONATES-BINDING PROTEIN-RELATED"/>
    <property type="match status" value="1"/>
</dbReference>
<evidence type="ECO:0000259" key="8">
    <source>
        <dbReference type="SMART" id="SM00062"/>
    </source>
</evidence>
<evidence type="ECO:0000256" key="2">
    <source>
        <dbReference type="ARBA" id="ARBA00010742"/>
    </source>
</evidence>
<evidence type="ECO:0000256" key="1">
    <source>
        <dbReference type="ARBA" id="ARBA00004418"/>
    </source>
</evidence>
<protein>
    <recommendedName>
        <fullName evidence="6">Putative aliphatic sulfonates-binding protein</fullName>
    </recommendedName>
</protein>
<dbReference type="OrthoDB" id="506623at2"/>
<proteinExistence type="inferred from homology"/>
<evidence type="ECO:0000256" key="6">
    <source>
        <dbReference type="ARBA" id="ARBA00070228"/>
    </source>
</evidence>
<evidence type="ECO:0000256" key="3">
    <source>
        <dbReference type="ARBA" id="ARBA00022448"/>
    </source>
</evidence>
<feature type="domain" description="Solute-binding protein family 3/N-terminal" evidence="8">
    <location>
        <begin position="43"/>
        <end position="257"/>
    </location>
</feature>
<dbReference type="Pfam" id="PF09084">
    <property type="entry name" value="NMT1"/>
    <property type="match status" value="1"/>
</dbReference>
<keyword evidence="4 7" id="KW-0732">Signal</keyword>
<sequence length="334" mass="34960">MSRWKFGRFGVSLAAAAALTMAGTACSANDGGSDDSAGSGEITLVVGDQVKSTQTLLESAGELSDLPYKIRWATFEAGPPLLEAAAAGKVDVGSTGDVPALFAQSAGSPLKIIAILAGSTANDFLLVPAGSPIRSVGELKGKRIAFTKGSSSNGLVLALLDQAGLEPGDVTETYLTPNEGLAAFNAGQIDAWAVWNPYAVIAQQQSKARVLADGTGLTTQQGYYLASDAALGDKAKNAALSDFVGRVTRAQRWAVHNKDKWVPIFSRLTTLPEPVAAATFDTSAREIVPIDAERIAKQQKLIDLFSGAGVIPNKPDATEYFDDEFNPVVEENRS</sequence>
<dbReference type="EMBL" id="CP027433">
    <property type="protein sequence ID" value="AVL99454.1"/>
    <property type="molecule type" value="Genomic_DNA"/>
</dbReference>
<feature type="signal peptide" evidence="7">
    <location>
        <begin position="1"/>
        <end position="27"/>
    </location>
</feature>
<dbReference type="InterPro" id="IPR001638">
    <property type="entry name" value="Solute-binding_3/MltF_N"/>
</dbReference>
<dbReference type="GO" id="GO:0016020">
    <property type="term" value="C:membrane"/>
    <property type="evidence" value="ECO:0007669"/>
    <property type="project" value="InterPro"/>
</dbReference>
<comment type="function">
    <text evidence="5">Part of a binding-protein-dependent transport system for aliphatic sulfonates. Putative binding protein.</text>
</comment>
<dbReference type="KEGG" id="git:C6V83_03300"/>
<accession>A0A2S0KCN9</accession>
<dbReference type="Proteomes" id="UP000239814">
    <property type="component" value="Chromosome"/>
</dbReference>
<evidence type="ECO:0000256" key="5">
    <source>
        <dbReference type="ARBA" id="ARBA00055538"/>
    </source>
</evidence>
<dbReference type="RefSeq" id="WP_105941189.1">
    <property type="nucleotide sequence ID" value="NZ_CP027433.1"/>
</dbReference>
<dbReference type="CDD" id="cd13558">
    <property type="entry name" value="PBP2_SsuA_like_2"/>
    <property type="match status" value="1"/>
</dbReference>
<organism evidence="9 10">
    <name type="scientific">Gordonia iterans</name>
    <dbReference type="NCBI Taxonomy" id="1004901"/>
    <lineage>
        <taxon>Bacteria</taxon>
        <taxon>Bacillati</taxon>
        <taxon>Actinomycetota</taxon>
        <taxon>Actinomycetes</taxon>
        <taxon>Mycobacteriales</taxon>
        <taxon>Gordoniaceae</taxon>
        <taxon>Gordonia</taxon>
    </lineage>
</organism>
<dbReference type="InterPro" id="IPR010067">
    <property type="entry name" value="ABC_SsuA_sub-bd"/>
</dbReference>
<dbReference type="PANTHER" id="PTHR30024:SF48">
    <property type="entry name" value="ABC TRANSPORTER SUBSTRATE-BINDING PROTEIN"/>
    <property type="match status" value="1"/>
</dbReference>
<feature type="chain" id="PRO_5015411097" description="Putative aliphatic sulfonates-binding protein" evidence="7">
    <location>
        <begin position="28"/>
        <end position="334"/>
    </location>
</feature>